<organism evidence="2 3">
    <name type="scientific">Lederbergia lenta</name>
    <name type="common">Bacillus lentus</name>
    <dbReference type="NCBI Taxonomy" id="1467"/>
    <lineage>
        <taxon>Bacteria</taxon>
        <taxon>Bacillati</taxon>
        <taxon>Bacillota</taxon>
        <taxon>Bacilli</taxon>
        <taxon>Bacillales</taxon>
        <taxon>Bacillaceae</taxon>
        <taxon>Lederbergia</taxon>
    </lineage>
</organism>
<protein>
    <submittedName>
        <fullName evidence="2">Tn554-related, transposase B</fullName>
    </submittedName>
</protein>
<reference evidence="2 3" key="1">
    <citation type="submission" date="2018-06" db="EMBL/GenBank/DDBJ databases">
        <authorList>
            <consortium name="Pathogen Informatics"/>
            <person name="Doyle S."/>
        </authorList>
    </citation>
    <scope>NUCLEOTIDE SEQUENCE [LARGE SCALE GENOMIC DNA]</scope>
    <source>
        <strain evidence="2 3">NCTC4824</strain>
    </source>
</reference>
<name>A0A2X4VLN3_LEDLE</name>
<evidence type="ECO:0000256" key="1">
    <source>
        <dbReference type="SAM" id="MobiDB-lite"/>
    </source>
</evidence>
<gene>
    <name evidence="2" type="ORF">NCTC4824_00638</name>
</gene>
<dbReference type="Proteomes" id="UP000249134">
    <property type="component" value="Chromosome 1"/>
</dbReference>
<accession>A0A2X4VLN3</accession>
<evidence type="ECO:0000313" key="3">
    <source>
        <dbReference type="Proteomes" id="UP000249134"/>
    </source>
</evidence>
<evidence type="ECO:0000313" key="2">
    <source>
        <dbReference type="EMBL" id="SQI53056.1"/>
    </source>
</evidence>
<dbReference type="STRING" id="1348624.GCA_001591545_02574"/>
<keyword evidence="3" id="KW-1185">Reference proteome</keyword>
<dbReference type="EMBL" id="LS483476">
    <property type="protein sequence ID" value="SQI53056.1"/>
    <property type="molecule type" value="Genomic_DNA"/>
</dbReference>
<dbReference type="RefSeq" id="WP_197713566.1">
    <property type="nucleotide sequence ID" value="NZ_LS483476.1"/>
</dbReference>
<proteinExistence type="predicted"/>
<feature type="compositionally biased region" description="Basic and acidic residues" evidence="1">
    <location>
        <begin position="50"/>
        <end position="72"/>
    </location>
</feature>
<dbReference type="KEGG" id="blen:NCTC4824_00638"/>
<sequence>MMEANEQNLKRFQEIYNTIKGRNAIFERFERIQRQLERKQKKGSGMANFNREEQMRHLYEERKRKTKENKRLREGENIKLAGFFDRLR</sequence>
<dbReference type="AlphaFoldDB" id="A0A2X4VLN3"/>
<feature type="region of interest" description="Disordered" evidence="1">
    <location>
        <begin position="37"/>
        <end position="72"/>
    </location>
</feature>